<dbReference type="Gene3D" id="2.60.120.10">
    <property type="entry name" value="Jelly Rolls"/>
    <property type="match status" value="1"/>
</dbReference>
<dbReference type="InterPro" id="IPR018060">
    <property type="entry name" value="HTH_AraC"/>
</dbReference>
<dbReference type="Proteomes" id="UP001519887">
    <property type="component" value="Unassembled WGS sequence"/>
</dbReference>
<organism evidence="5 6">
    <name type="scientific">Paenibacillus sepulcri</name>
    <dbReference type="NCBI Taxonomy" id="359917"/>
    <lineage>
        <taxon>Bacteria</taxon>
        <taxon>Bacillati</taxon>
        <taxon>Bacillota</taxon>
        <taxon>Bacilli</taxon>
        <taxon>Bacillales</taxon>
        <taxon>Paenibacillaceae</taxon>
        <taxon>Paenibacillus</taxon>
    </lineage>
</organism>
<dbReference type="RefSeq" id="WP_210037356.1">
    <property type="nucleotide sequence ID" value="NZ_JBHLVU010000004.1"/>
</dbReference>
<dbReference type="PANTHER" id="PTHR43280">
    <property type="entry name" value="ARAC-FAMILY TRANSCRIPTIONAL REGULATOR"/>
    <property type="match status" value="1"/>
</dbReference>
<keyword evidence="2" id="KW-0238">DNA-binding</keyword>
<evidence type="ECO:0000256" key="2">
    <source>
        <dbReference type="ARBA" id="ARBA00023125"/>
    </source>
</evidence>
<dbReference type="InterPro" id="IPR013096">
    <property type="entry name" value="Cupin_2"/>
</dbReference>
<evidence type="ECO:0000259" key="4">
    <source>
        <dbReference type="PROSITE" id="PS01124"/>
    </source>
</evidence>
<dbReference type="Gene3D" id="1.10.10.60">
    <property type="entry name" value="Homeodomain-like"/>
    <property type="match status" value="2"/>
</dbReference>
<protein>
    <submittedName>
        <fullName evidence="5">AraC family transcriptional regulator</fullName>
    </submittedName>
</protein>
<dbReference type="SUPFAM" id="SSF46689">
    <property type="entry name" value="Homeodomain-like"/>
    <property type="match status" value="2"/>
</dbReference>
<sequence length="288" mass="33253">MNLLFEPVSLNGMSLLWGHKSYSDSNFRGFYHWHQCCEMLFVHEGQGTVIVEQQTYEIKRGMLFFFQPFQLHKVYANVSAERPYVRSIMHFDPVRISAGLQVFPERQSLFNLLWQGQTNIQAYDLTGNFEYMSGICDFYERAHRIGKGEHEEEITLLMLQLLSCIQAAGSGSPDEAFMNIAPRPLKYSEAVMQRLENSYAEEFDLEQLAGQLHLSKYYVSRVFRQETGSNITDYLTARRIKQACRLLQTTSLPIDRIGSEVGLPNVSYFIQLFKKVVGVTPLKFRNKG</sequence>
<keyword evidence="6" id="KW-1185">Reference proteome</keyword>
<comment type="caution">
    <text evidence="5">The sequence shown here is derived from an EMBL/GenBank/DDBJ whole genome shotgun (WGS) entry which is preliminary data.</text>
</comment>
<dbReference type="PROSITE" id="PS01124">
    <property type="entry name" value="HTH_ARAC_FAMILY_2"/>
    <property type="match status" value="1"/>
</dbReference>
<dbReference type="Pfam" id="PF12833">
    <property type="entry name" value="HTH_18"/>
    <property type="match status" value="1"/>
</dbReference>
<dbReference type="SUPFAM" id="SSF51215">
    <property type="entry name" value="Regulatory protein AraC"/>
    <property type="match status" value="1"/>
</dbReference>
<dbReference type="InterPro" id="IPR018062">
    <property type="entry name" value="HTH_AraC-typ_CS"/>
</dbReference>
<evidence type="ECO:0000313" key="6">
    <source>
        <dbReference type="Proteomes" id="UP001519887"/>
    </source>
</evidence>
<proteinExistence type="predicted"/>
<accession>A0ABS7C115</accession>
<evidence type="ECO:0000256" key="1">
    <source>
        <dbReference type="ARBA" id="ARBA00023015"/>
    </source>
</evidence>
<reference evidence="5 6" key="1">
    <citation type="submission" date="2021-07" db="EMBL/GenBank/DDBJ databases">
        <title>Paenibacillus radiodurans sp. nov., isolated from the southeastern edge of Tengger Desert.</title>
        <authorList>
            <person name="Zhang G."/>
        </authorList>
    </citation>
    <scope>NUCLEOTIDE SEQUENCE [LARGE SCALE GENOMIC DNA]</scope>
    <source>
        <strain evidence="5 6">CCM 7311</strain>
    </source>
</reference>
<dbReference type="CDD" id="cd02208">
    <property type="entry name" value="cupin_RmlC-like"/>
    <property type="match status" value="1"/>
</dbReference>
<feature type="domain" description="HTH araC/xylS-type" evidence="4">
    <location>
        <begin position="189"/>
        <end position="287"/>
    </location>
</feature>
<evidence type="ECO:0000256" key="3">
    <source>
        <dbReference type="ARBA" id="ARBA00023163"/>
    </source>
</evidence>
<dbReference type="SMART" id="SM00342">
    <property type="entry name" value="HTH_ARAC"/>
    <property type="match status" value="1"/>
</dbReference>
<keyword evidence="3" id="KW-0804">Transcription</keyword>
<keyword evidence="1" id="KW-0805">Transcription regulation</keyword>
<dbReference type="Pfam" id="PF07883">
    <property type="entry name" value="Cupin_2"/>
    <property type="match status" value="1"/>
</dbReference>
<gene>
    <name evidence="5" type="ORF">K0U00_11280</name>
</gene>
<dbReference type="InterPro" id="IPR009057">
    <property type="entry name" value="Homeodomain-like_sf"/>
</dbReference>
<evidence type="ECO:0000313" key="5">
    <source>
        <dbReference type="EMBL" id="MBW7454612.1"/>
    </source>
</evidence>
<name>A0ABS7C115_9BACL</name>
<dbReference type="PROSITE" id="PS00041">
    <property type="entry name" value="HTH_ARAC_FAMILY_1"/>
    <property type="match status" value="1"/>
</dbReference>
<dbReference type="InterPro" id="IPR037923">
    <property type="entry name" value="HTH-like"/>
</dbReference>
<dbReference type="InterPro" id="IPR014710">
    <property type="entry name" value="RmlC-like_jellyroll"/>
</dbReference>
<dbReference type="PANTHER" id="PTHR43280:SF2">
    <property type="entry name" value="HTH-TYPE TRANSCRIPTIONAL REGULATOR EXSA"/>
    <property type="match status" value="1"/>
</dbReference>
<dbReference type="EMBL" id="JAHZIK010000224">
    <property type="protein sequence ID" value="MBW7454612.1"/>
    <property type="molecule type" value="Genomic_DNA"/>
</dbReference>